<dbReference type="EnsemblPlants" id="KQJ94495">
    <property type="protein sequence ID" value="KQJ94495"/>
    <property type="gene ID" value="BRADI_3g10850v3"/>
</dbReference>
<evidence type="ECO:0000256" key="3">
    <source>
        <dbReference type="ARBA" id="ARBA00023235"/>
    </source>
</evidence>
<dbReference type="PANTHER" id="PTHR21568:SF0">
    <property type="entry name" value="TRNA PSEUDOURIDINE SYNTHASE PUS10"/>
    <property type="match status" value="1"/>
</dbReference>
<dbReference type="AlphaFoldDB" id="I1HZQ7"/>
<dbReference type="GO" id="GO:0160148">
    <property type="term" value="F:tRNA pseudouridine(55) synthase activity"/>
    <property type="evidence" value="ECO:0007669"/>
    <property type="project" value="UniProtKB-EC"/>
</dbReference>
<accession>I1HZQ7</accession>
<reference evidence="5 6" key="1">
    <citation type="journal article" date="2010" name="Nature">
        <title>Genome sequencing and analysis of the model grass Brachypodium distachyon.</title>
        <authorList>
            <consortium name="International Brachypodium Initiative"/>
        </authorList>
    </citation>
    <scope>NUCLEOTIDE SEQUENCE [LARGE SCALE GENOMIC DNA]</scope>
    <source>
        <strain evidence="5 6">Bd21</strain>
    </source>
</reference>
<dbReference type="Gramene" id="KQJ94495">
    <property type="protein sequence ID" value="KQJ94495"/>
    <property type="gene ID" value="BRADI_3g10850v3"/>
</dbReference>
<protein>
    <recommendedName>
        <fullName evidence="1">tRNA pseudouridine(55) synthase</fullName>
        <ecNumber evidence="1">5.4.99.25</ecNumber>
    </recommendedName>
</protein>
<keyword evidence="7" id="KW-1185">Reference proteome</keyword>
<dbReference type="EC" id="5.4.99.25" evidence="1"/>
<sequence length="181" mass="20336">MQPGGLGAPVPNGPTPTLVRCRRGDGQVHRGAAGREQALLYRNCRLQDGFQCYGRPDSPSGVKTLPSCDYLSKIVHTYWWKIVEGYESLMILFPIVSFHEICDGFKFHASGREDINVRMLNLDLVNGHPFLIEVLIARSIPYASEVEQNAEKIKIAPKRNISELLDSEIWSMIHEGEAKPF</sequence>
<dbReference type="Pfam" id="PF21238">
    <property type="entry name" value="Pus10_C"/>
    <property type="match status" value="1"/>
</dbReference>
<feature type="domain" description="Pus10-like C-terminal" evidence="4">
    <location>
        <begin position="96"/>
        <end position="164"/>
    </location>
</feature>
<evidence type="ECO:0000313" key="5">
    <source>
        <dbReference type="EMBL" id="KQJ94495.1"/>
    </source>
</evidence>
<evidence type="ECO:0000313" key="7">
    <source>
        <dbReference type="Proteomes" id="UP000008810"/>
    </source>
</evidence>
<reference evidence="6" key="3">
    <citation type="submission" date="2018-08" db="UniProtKB">
        <authorList>
            <consortium name="EnsemblPlants"/>
        </authorList>
    </citation>
    <scope>IDENTIFICATION</scope>
    <source>
        <strain evidence="6">cv. Bd21</strain>
    </source>
</reference>
<dbReference type="GO" id="GO:0008033">
    <property type="term" value="P:tRNA processing"/>
    <property type="evidence" value="ECO:0007669"/>
    <property type="project" value="UniProtKB-KW"/>
</dbReference>
<dbReference type="InterPro" id="IPR039894">
    <property type="entry name" value="Pus10-like"/>
</dbReference>
<evidence type="ECO:0000256" key="1">
    <source>
        <dbReference type="ARBA" id="ARBA00012787"/>
    </source>
</evidence>
<evidence type="ECO:0000259" key="4">
    <source>
        <dbReference type="Pfam" id="PF21238"/>
    </source>
</evidence>
<evidence type="ECO:0000313" key="6">
    <source>
        <dbReference type="EnsemblPlants" id="KQJ94495"/>
    </source>
</evidence>
<dbReference type="Proteomes" id="UP000008810">
    <property type="component" value="Chromosome 3"/>
</dbReference>
<dbReference type="STRING" id="15368.I1HZQ7"/>
<dbReference type="PANTHER" id="PTHR21568">
    <property type="entry name" value="TRNA PSEUDOURIDINE SYNTHASE PUS10"/>
    <property type="match status" value="1"/>
</dbReference>
<reference evidence="5" key="2">
    <citation type="submission" date="2017-06" db="EMBL/GenBank/DDBJ databases">
        <title>WGS assembly of Brachypodium distachyon.</title>
        <authorList>
            <consortium name="The International Brachypodium Initiative"/>
            <person name="Lucas S."/>
            <person name="Harmon-Smith M."/>
            <person name="Lail K."/>
            <person name="Tice H."/>
            <person name="Grimwood J."/>
            <person name="Bruce D."/>
            <person name="Barry K."/>
            <person name="Shu S."/>
            <person name="Lindquist E."/>
            <person name="Wang M."/>
            <person name="Pitluck S."/>
            <person name="Vogel J.P."/>
            <person name="Garvin D.F."/>
            <person name="Mockler T.C."/>
            <person name="Schmutz J."/>
            <person name="Rokhsar D."/>
            <person name="Bevan M.W."/>
        </authorList>
    </citation>
    <scope>NUCLEOTIDE SEQUENCE</scope>
    <source>
        <strain evidence="5">Bd21</strain>
    </source>
</reference>
<organism evidence="6">
    <name type="scientific">Brachypodium distachyon</name>
    <name type="common">Purple false brome</name>
    <name type="synonym">Trachynia distachya</name>
    <dbReference type="NCBI Taxonomy" id="15368"/>
    <lineage>
        <taxon>Eukaryota</taxon>
        <taxon>Viridiplantae</taxon>
        <taxon>Streptophyta</taxon>
        <taxon>Embryophyta</taxon>
        <taxon>Tracheophyta</taxon>
        <taxon>Spermatophyta</taxon>
        <taxon>Magnoliopsida</taxon>
        <taxon>Liliopsida</taxon>
        <taxon>Poales</taxon>
        <taxon>Poaceae</taxon>
        <taxon>BOP clade</taxon>
        <taxon>Pooideae</taxon>
        <taxon>Stipodae</taxon>
        <taxon>Brachypodieae</taxon>
        <taxon>Brachypodium</taxon>
    </lineage>
</organism>
<name>I1HZQ7_BRADI</name>
<dbReference type="Gene3D" id="3.30.70.2510">
    <property type="match status" value="1"/>
</dbReference>
<dbReference type="EMBL" id="CM000882">
    <property type="protein sequence ID" value="KQJ94495.1"/>
    <property type="molecule type" value="Genomic_DNA"/>
</dbReference>
<keyword evidence="2" id="KW-0819">tRNA processing</keyword>
<proteinExistence type="predicted"/>
<dbReference type="InterPro" id="IPR048741">
    <property type="entry name" value="Pus10-like_C"/>
</dbReference>
<evidence type="ECO:0000256" key="2">
    <source>
        <dbReference type="ARBA" id="ARBA00022694"/>
    </source>
</evidence>
<dbReference type="HOGENOM" id="CLU_1491015_0_0_1"/>
<dbReference type="InParanoid" id="I1HZQ7"/>
<dbReference type="OrthoDB" id="271937at2759"/>
<keyword evidence="3" id="KW-0413">Isomerase</keyword>
<gene>
    <name evidence="5" type="ORF">BRADI_3g10850v3</name>
</gene>